<dbReference type="PANTHER" id="PTHR20922:SF13">
    <property type="entry name" value="DNL-TYPE ZINC FINGER PROTEIN"/>
    <property type="match status" value="1"/>
</dbReference>
<gene>
    <name evidence="7" type="ORF">EGW08_000088</name>
</gene>
<dbReference type="EMBL" id="RQTK01000001">
    <property type="protein sequence ID" value="RUS92235.1"/>
    <property type="molecule type" value="Genomic_DNA"/>
</dbReference>
<evidence type="ECO:0000256" key="3">
    <source>
        <dbReference type="ARBA" id="ARBA00022833"/>
    </source>
</evidence>
<dbReference type="InterPro" id="IPR024158">
    <property type="entry name" value="Mt_import_TIM15"/>
</dbReference>
<dbReference type="GO" id="GO:0030150">
    <property type="term" value="P:protein import into mitochondrial matrix"/>
    <property type="evidence" value="ECO:0007669"/>
    <property type="project" value="TreeGrafter"/>
</dbReference>
<feature type="non-terminal residue" evidence="7">
    <location>
        <position position="1"/>
    </location>
</feature>
<dbReference type="STRING" id="188477.A0A3S1AHB6"/>
<dbReference type="OrthoDB" id="512667at2759"/>
<proteinExistence type="predicted"/>
<feature type="domain" description="DNL-type" evidence="6">
    <location>
        <begin position="130"/>
        <end position="226"/>
    </location>
</feature>
<dbReference type="InterPro" id="IPR007853">
    <property type="entry name" value="Znf_DNL-typ"/>
</dbReference>
<dbReference type="GO" id="GO:0006457">
    <property type="term" value="P:protein folding"/>
    <property type="evidence" value="ECO:0007669"/>
    <property type="project" value="TreeGrafter"/>
</dbReference>
<dbReference type="GO" id="GO:0051087">
    <property type="term" value="F:protein-folding chaperone binding"/>
    <property type="evidence" value="ECO:0007669"/>
    <property type="project" value="TreeGrafter"/>
</dbReference>
<dbReference type="Pfam" id="PF05180">
    <property type="entry name" value="zf-DNL"/>
    <property type="match status" value="1"/>
</dbReference>
<reference evidence="7 8" key="1">
    <citation type="submission" date="2019-01" db="EMBL/GenBank/DDBJ databases">
        <title>A draft genome assembly of the solar-powered sea slug Elysia chlorotica.</title>
        <authorList>
            <person name="Cai H."/>
            <person name="Li Q."/>
            <person name="Fang X."/>
            <person name="Li J."/>
            <person name="Curtis N.E."/>
            <person name="Altenburger A."/>
            <person name="Shibata T."/>
            <person name="Feng M."/>
            <person name="Maeda T."/>
            <person name="Schwartz J.A."/>
            <person name="Shigenobu S."/>
            <person name="Lundholm N."/>
            <person name="Nishiyama T."/>
            <person name="Yang H."/>
            <person name="Hasebe M."/>
            <person name="Li S."/>
            <person name="Pierce S.K."/>
            <person name="Wang J."/>
        </authorList>
    </citation>
    <scope>NUCLEOTIDE SEQUENCE [LARGE SCALE GENOMIC DNA]</scope>
    <source>
        <strain evidence="7">EC2010</strain>
        <tissue evidence="7">Whole organism of an adult</tissue>
    </source>
</reference>
<dbReference type="GO" id="GO:0008270">
    <property type="term" value="F:zinc ion binding"/>
    <property type="evidence" value="ECO:0007669"/>
    <property type="project" value="UniProtKB-KW"/>
</dbReference>
<evidence type="ECO:0000256" key="2">
    <source>
        <dbReference type="ARBA" id="ARBA00022771"/>
    </source>
</evidence>
<evidence type="ECO:0000256" key="4">
    <source>
        <dbReference type="PROSITE-ProRule" id="PRU00834"/>
    </source>
</evidence>
<evidence type="ECO:0000313" key="8">
    <source>
        <dbReference type="Proteomes" id="UP000271974"/>
    </source>
</evidence>
<dbReference type="AlphaFoldDB" id="A0A3S1AHB6"/>
<dbReference type="PANTHER" id="PTHR20922">
    <property type="entry name" value="DNL-TYPE ZINC FINGER PROTEIN"/>
    <property type="match status" value="1"/>
</dbReference>
<dbReference type="PROSITE" id="PS51501">
    <property type="entry name" value="ZF_DNL"/>
    <property type="match status" value="1"/>
</dbReference>
<name>A0A3S1AHB6_ELYCH</name>
<evidence type="ECO:0000256" key="1">
    <source>
        <dbReference type="ARBA" id="ARBA00022723"/>
    </source>
</evidence>
<keyword evidence="3" id="KW-0862">Zinc</keyword>
<evidence type="ECO:0000259" key="6">
    <source>
        <dbReference type="PROSITE" id="PS51501"/>
    </source>
</evidence>
<keyword evidence="8" id="KW-1185">Reference proteome</keyword>
<protein>
    <recommendedName>
        <fullName evidence="6">DNL-type domain-containing protein</fullName>
    </recommendedName>
</protein>
<keyword evidence="2 4" id="KW-0863">Zinc-finger</keyword>
<keyword evidence="1" id="KW-0479">Metal-binding</keyword>
<evidence type="ECO:0000313" key="7">
    <source>
        <dbReference type="EMBL" id="RUS92235.1"/>
    </source>
</evidence>
<dbReference type="Proteomes" id="UP000271974">
    <property type="component" value="Unassembled WGS sequence"/>
</dbReference>
<dbReference type="GO" id="GO:0050821">
    <property type="term" value="P:protein stabilization"/>
    <property type="evidence" value="ECO:0007669"/>
    <property type="project" value="TreeGrafter"/>
</dbReference>
<comment type="caution">
    <text evidence="7">The sequence shown here is derived from an EMBL/GenBank/DDBJ whole genome shotgun (WGS) entry which is preliminary data.</text>
</comment>
<accession>A0A3S1AHB6</accession>
<organism evidence="7 8">
    <name type="scientific">Elysia chlorotica</name>
    <name type="common">Eastern emerald elysia</name>
    <name type="synonym">Sea slug</name>
    <dbReference type="NCBI Taxonomy" id="188477"/>
    <lineage>
        <taxon>Eukaryota</taxon>
        <taxon>Metazoa</taxon>
        <taxon>Spiralia</taxon>
        <taxon>Lophotrochozoa</taxon>
        <taxon>Mollusca</taxon>
        <taxon>Gastropoda</taxon>
        <taxon>Heterobranchia</taxon>
        <taxon>Euthyneura</taxon>
        <taxon>Panpulmonata</taxon>
        <taxon>Sacoglossa</taxon>
        <taxon>Placobranchoidea</taxon>
        <taxon>Plakobranchidae</taxon>
        <taxon>Elysia</taxon>
    </lineage>
</organism>
<sequence>TLQTAVFVGVYFLSCSVPFRVRWRRTRRIELRFIMSQIVKILRFSQSFRPLSRCASSVTHRWSRSTKSSCGNVNLCLLSVHQGLGQNVTKTSPILLTLTSSRQLTTSSVMFRPKRDYNKLENLRKKRLAEFQPKMGIIFKCKICGDRNAQSFSKKSYEEGVVIVKCNNCNNNHLIADNLGWFQDVEGRNIEEILASKGEKVLRASDTHLPQDLMEKIGEASSSSDGEEALTTAIPFEDVCLPVDQKAEKVEFSETERNMKIDGEKAKEPGRKEE</sequence>
<dbReference type="GO" id="GO:0005739">
    <property type="term" value="C:mitochondrion"/>
    <property type="evidence" value="ECO:0007669"/>
    <property type="project" value="TreeGrafter"/>
</dbReference>
<evidence type="ECO:0000256" key="5">
    <source>
        <dbReference type="SAM" id="MobiDB-lite"/>
    </source>
</evidence>
<feature type="region of interest" description="Disordered" evidence="5">
    <location>
        <begin position="252"/>
        <end position="274"/>
    </location>
</feature>